<evidence type="ECO:0000256" key="3">
    <source>
        <dbReference type="ARBA" id="ARBA00022553"/>
    </source>
</evidence>
<evidence type="ECO:0000313" key="9">
    <source>
        <dbReference type="EMBL" id="SFU28747.1"/>
    </source>
</evidence>
<dbReference type="SMART" id="SM00388">
    <property type="entry name" value="HisKA"/>
    <property type="match status" value="1"/>
</dbReference>
<evidence type="ECO:0000256" key="1">
    <source>
        <dbReference type="ARBA" id="ARBA00000085"/>
    </source>
</evidence>
<dbReference type="AlphaFoldDB" id="A0A1I7EXV1"/>
<dbReference type="InterPro" id="IPR003594">
    <property type="entry name" value="HATPase_dom"/>
</dbReference>
<dbReference type="STRING" id="1224947.SAMN05216480_101400"/>
<organism evidence="9 10">
    <name type="scientific">Pustulibacterium marinum</name>
    <dbReference type="NCBI Taxonomy" id="1224947"/>
    <lineage>
        <taxon>Bacteria</taxon>
        <taxon>Pseudomonadati</taxon>
        <taxon>Bacteroidota</taxon>
        <taxon>Flavobacteriia</taxon>
        <taxon>Flavobacteriales</taxon>
        <taxon>Flavobacteriaceae</taxon>
        <taxon>Pustulibacterium</taxon>
    </lineage>
</organism>
<dbReference type="InterPro" id="IPR036097">
    <property type="entry name" value="HisK_dim/P_sf"/>
</dbReference>
<keyword evidence="7" id="KW-0472">Membrane</keyword>
<comment type="catalytic activity">
    <reaction evidence="1">
        <text>ATP + protein L-histidine = ADP + protein N-phospho-L-histidine.</text>
        <dbReference type="EC" id="2.7.13.3"/>
    </reaction>
</comment>
<dbReference type="PANTHER" id="PTHR45453">
    <property type="entry name" value="PHOSPHATE REGULON SENSOR PROTEIN PHOR"/>
    <property type="match status" value="1"/>
</dbReference>
<dbReference type="InterPro" id="IPR003661">
    <property type="entry name" value="HisK_dim/P_dom"/>
</dbReference>
<feature type="domain" description="Histidine kinase" evidence="8">
    <location>
        <begin position="295"/>
        <end position="506"/>
    </location>
</feature>
<evidence type="ECO:0000313" key="10">
    <source>
        <dbReference type="Proteomes" id="UP000199138"/>
    </source>
</evidence>
<evidence type="ECO:0000256" key="4">
    <source>
        <dbReference type="ARBA" id="ARBA00022679"/>
    </source>
</evidence>
<keyword evidence="7" id="KW-0812">Transmembrane</keyword>
<dbReference type="Proteomes" id="UP000199138">
    <property type="component" value="Unassembled WGS sequence"/>
</dbReference>
<keyword evidence="10" id="KW-1185">Reference proteome</keyword>
<dbReference type="GO" id="GO:0016036">
    <property type="term" value="P:cellular response to phosphate starvation"/>
    <property type="evidence" value="ECO:0007669"/>
    <property type="project" value="TreeGrafter"/>
</dbReference>
<keyword evidence="6" id="KW-0902">Two-component regulatory system</keyword>
<proteinExistence type="predicted"/>
<dbReference type="EC" id="2.7.13.3" evidence="2"/>
<dbReference type="InterPro" id="IPR004358">
    <property type="entry name" value="Sig_transdc_His_kin-like_C"/>
</dbReference>
<dbReference type="PANTHER" id="PTHR45453:SF1">
    <property type="entry name" value="PHOSPHATE REGULON SENSOR PROTEIN PHOR"/>
    <property type="match status" value="1"/>
</dbReference>
<dbReference type="InterPro" id="IPR005467">
    <property type="entry name" value="His_kinase_dom"/>
</dbReference>
<name>A0A1I7EXV1_9FLAO</name>
<dbReference type="PRINTS" id="PR00344">
    <property type="entry name" value="BCTRLSENSOR"/>
</dbReference>
<evidence type="ECO:0000256" key="6">
    <source>
        <dbReference type="ARBA" id="ARBA00023012"/>
    </source>
</evidence>
<dbReference type="OrthoDB" id="1933776at2"/>
<dbReference type="CDD" id="cd00075">
    <property type="entry name" value="HATPase"/>
    <property type="match status" value="1"/>
</dbReference>
<feature type="transmembrane region" description="Helical" evidence="7">
    <location>
        <begin position="253"/>
        <end position="275"/>
    </location>
</feature>
<keyword evidence="3" id="KW-0597">Phosphoprotein</keyword>
<dbReference type="SUPFAM" id="SSF47384">
    <property type="entry name" value="Homodimeric domain of signal transducing histidine kinase"/>
    <property type="match status" value="1"/>
</dbReference>
<dbReference type="InterPro" id="IPR050351">
    <property type="entry name" value="BphY/WalK/GraS-like"/>
</dbReference>
<dbReference type="Gene3D" id="1.10.287.130">
    <property type="match status" value="1"/>
</dbReference>
<dbReference type="GO" id="GO:0005886">
    <property type="term" value="C:plasma membrane"/>
    <property type="evidence" value="ECO:0007669"/>
    <property type="project" value="TreeGrafter"/>
</dbReference>
<gene>
    <name evidence="9" type="ORF">SAMN05216480_101400</name>
</gene>
<keyword evidence="7" id="KW-1133">Transmembrane helix</keyword>
<dbReference type="InterPro" id="IPR036890">
    <property type="entry name" value="HATPase_C_sf"/>
</dbReference>
<evidence type="ECO:0000256" key="2">
    <source>
        <dbReference type="ARBA" id="ARBA00012438"/>
    </source>
</evidence>
<dbReference type="GO" id="GO:0004721">
    <property type="term" value="F:phosphoprotein phosphatase activity"/>
    <property type="evidence" value="ECO:0007669"/>
    <property type="project" value="TreeGrafter"/>
</dbReference>
<dbReference type="RefSeq" id="WP_093022272.1">
    <property type="nucleotide sequence ID" value="NZ_FPBK01000001.1"/>
</dbReference>
<sequence>MNNRKYQFILYAIIATIVLTLGVQVYWNYRNYENNKQHFQSEVIASLDTALEKYYNQKSKVNSLSIIKVDSLDSPDVSRVLDSFFKKKIKPLKQHRELHNFFIDSTKKDTATSGFKSLHKYKNAGDTLVQMSVNSLTFNSSETSPEGMQIYSGKSMYDSLKTDLNFTSIFISFTIDSLEYGQLDSLMKSELQRKDMEIPYSLTFKKKDTIFSQFQPDIVQPNFLKGEASTENLSDGEQLLIHYPNATAIILRFGLWGILVSAMLALVIISCLVYLMQVIRKQKQLSEIKDDFISNITHEFKTPIAAISAALEGMQNFNVLDDKQKATQYVAMSQQQLQKLNVMVEKILETSTMETSEIALASQSISMNTLLTDLVDFYQSQHPEKQFELTATENCSLKGDAFHLENAISNVVDNAVKYGGDHIKVDLQKADNILIKITDNGGNLSKEQQQKIFEKFYRVPKGNVHNVKGFGIGLYYTKTIVEKHGGSISVSVGKMKTTFKIELPYV</sequence>
<dbReference type="Pfam" id="PF00512">
    <property type="entry name" value="HisKA"/>
    <property type="match status" value="1"/>
</dbReference>
<feature type="transmembrane region" description="Helical" evidence="7">
    <location>
        <begin position="9"/>
        <end position="27"/>
    </location>
</feature>
<evidence type="ECO:0000256" key="7">
    <source>
        <dbReference type="SAM" id="Phobius"/>
    </source>
</evidence>
<dbReference type="SMART" id="SM00387">
    <property type="entry name" value="HATPase_c"/>
    <property type="match status" value="1"/>
</dbReference>
<dbReference type="SUPFAM" id="SSF55874">
    <property type="entry name" value="ATPase domain of HSP90 chaperone/DNA topoisomerase II/histidine kinase"/>
    <property type="match status" value="1"/>
</dbReference>
<keyword evidence="4" id="KW-0808">Transferase</keyword>
<dbReference type="EMBL" id="FPBK01000001">
    <property type="protein sequence ID" value="SFU28747.1"/>
    <property type="molecule type" value="Genomic_DNA"/>
</dbReference>
<dbReference type="GO" id="GO:0000155">
    <property type="term" value="F:phosphorelay sensor kinase activity"/>
    <property type="evidence" value="ECO:0007669"/>
    <property type="project" value="InterPro"/>
</dbReference>
<evidence type="ECO:0000256" key="5">
    <source>
        <dbReference type="ARBA" id="ARBA00022777"/>
    </source>
</evidence>
<reference evidence="9 10" key="1">
    <citation type="submission" date="2016-10" db="EMBL/GenBank/DDBJ databases">
        <authorList>
            <person name="de Groot N.N."/>
        </authorList>
    </citation>
    <scope>NUCLEOTIDE SEQUENCE [LARGE SCALE GENOMIC DNA]</scope>
    <source>
        <strain evidence="9 10">CGMCC 1.12333</strain>
    </source>
</reference>
<keyword evidence="5 9" id="KW-0418">Kinase</keyword>
<dbReference type="Gene3D" id="3.30.565.10">
    <property type="entry name" value="Histidine kinase-like ATPase, C-terminal domain"/>
    <property type="match status" value="1"/>
</dbReference>
<protein>
    <recommendedName>
        <fullName evidence="2">histidine kinase</fullName>
        <ecNumber evidence="2">2.7.13.3</ecNumber>
    </recommendedName>
</protein>
<dbReference type="PROSITE" id="PS50109">
    <property type="entry name" value="HIS_KIN"/>
    <property type="match status" value="1"/>
</dbReference>
<dbReference type="CDD" id="cd00082">
    <property type="entry name" value="HisKA"/>
    <property type="match status" value="1"/>
</dbReference>
<accession>A0A1I7EXV1</accession>
<evidence type="ECO:0000259" key="8">
    <source>
        <dbReference type="PROSITE" id="PS50109"/>
    </source>
</evidence>
<dbReference type="Pfam" id="PF02518">
    <property type="entry name" value="HATPase_c"/>
    <property type="match status" value="1"/>
</dbReference>